<dbReference type="GO" id="GO:0005524">
    <property type="term" value="F:ATP binding"/>
    <property type="evidence" value="ECO:0007669"/>
    <property type="project" value="UniProtKB-KW"/>
</dbReference>
<dbReference type="InterPro" id="IPR036640">
    <property type="entry name" value="ABC1_TM_sf"/>
</dbReference>
<feature type="transmembrane region" description="Helical" evidence="9">
    <location>
        <begin position="819"/>
        <end position="840"/>
    </location>
</feature>
<evidence type="ECO:0000256" key="1">
    <source>
        <dbReference type="ARBA" id="ARBA00004141"/>
    </source>
</evidence>
<dbReference type="FunFam" id="3.40.50.300:FF:000913">
    <property type="entry name" value="ABC multidrug transporter SitT"/>
    <property type="match status" value="1"/>
</dbReference>
<feature type="transmembrane region" description="Helical" evidence="9">
    <location>
        <begin position="112"/>
        <end position="136"/>
    </location>
</feature>
<feature type="domain" description="ABC transmembrane type-1" evidence="11">
    <location>
        <begin position="776"/>
        <end position="1061"/>
    </location>
</feature>
<feature type="transmembrane region" description="Helical" evidence="9">
    <location>
        <begin position="773"/>
        <end position="799"/>
    </location>
</feature>
<dbReference type="InParanoid" id="K1VQD6"/>
<dbReference type="eggNOG" id="KOG0055">
    <property type="taxonomic scope" value="Eukaryota"/>
</dbReference>
<keyword evidence="5" id="KW-0067">ATP-binding</keyword>
<dbReference type="EMBL" id="AMBO01000378">
    <property type="protein sequence ID" value="EKC98937.1"/>
    <property type="molecule type" value="Genomic_DNA"/>
</dbReference>
<feature type="transmembrane region" description="Helical" evidence="9">
    <location>
        <begin position="917"/>
        <end position="937"/>
    </location>
</feature>
<feature type="transmembrane region" description="Helical" evidence="9">
    <location>
        <begin position="394"/>
        <end position="418"/>
    </location>
</feature>
<dbReference type="SUPFAM" id="SSF90123">
    <property type="entry name" value="ABC transporter transmembrane region"/>
    <property type="match status" value="2"/>
</dbReference>
<feature type="domain" description="ABC transporter" evidence="10">
    <location>
        <begin position="458"/>
        <end position="703"/>
    </location>
</feature>
<evidence type="ECO:0000259" key="10">
    <source>
        <dbReference type="PROSITE" id="PS50893"/>
    </source>
</evidence>
<dbReference type="STRING" id="1220162.K1VQD6"/>
<evidence type="ECO:0000256" key="2">
    <source>
        <dbReference type="ARBA" id="ARBA00007577"/>
    </source>
</evidence>
<proteinExistence type="inferred from homology"/>
<feature type="compositionally biased region" description="Basic and acidic residues" evidence="8">
    <location>
        <begin position="21"/>
        <end position="30"/>
    </location>
</feature>
<evidence type="ECO:0000256" key="7">
    <source>
        <dbReference type="ARBA" id="ARBA00023136"/>
    </source>
</evidence>
<dbReference type="SUPFAM" id="SSF52540">
    <property type="entry name" value="P-loop containing nucleoside triphosphate hydrolases"/>
    <property type="match status" value="2"/>
</dbReference>
<dbReference type="OMA" id="IGMAAPY"/>
<keyword evidence="7 9" id="KW-0472">Membrane</keyword>
<dbReference type="PANTHER" id="PTHR43394">
    <property type="entry name" value="ATP-DEPENDENT PERMEASE MDL1, MITOCHONDRIAL"/>
    <property type="match status" value="1"/>
</dbReference>
<dbReference type="Gene3D" id="1.20.1560.10">
    <property type="entry name" value="ABC transporter type 1, transmembrane domain"/>
    <property type="match status" value="1"/>
</dbReference>
<dbReference type="Pfam" id="PF00664">
    <property type="entry name" value="ABC_membrane"/>
    <property type="match status" value="2"/>
</dbReference>
<dbReference type="CDD" id="cd03249">
    <property type="entry name" value="ABC_MTABC3_MDL1_MDL2"/>
    <property type="match status" value="2"/>
</dbReference>
<organism evidence="12 13">
    <name type="scientific">Trichosporon asahii var. asahii (strain CBS 8904)</name>
    <name type="common">Yeast</name>
    <dbReference type="NCBI Taxonomy" id="1220162"/>
    <lineage>
        <taxon>Eukaryota</taxon>
        <taxon>Fungi</taxon>
        <taxon>Dikarya</taxon>
        <taxon>Basidiomycota</taxon>
        <taxon>Agaricomycotina</taxon>
        <taxon>Tremellomycetes</taxon>
        <taxon>Trichosporonales</taxon>
        <taxon>Trichosporonaceae</taxon>
        <taxon>Trichosporon</taxon>
    </lineage>
</organism>
<gene>
    <name evidence="12" type="ORF">A1Q2_06691</name>
</gene>
<keyword evidence="3 9" id="KW-0812">Transmembrane</keyword>
<comment type="caution">
    <text evidence="12">The sequence shown here is derived from an EMBL/GenBank/DDBJ whole genome shotgun (WGS) entry which is preliminary data.</text>
</comment>
<dbReference type="Pfam" id="PF00005">
    <property type="entry name" value="ABC_tran"/>
    <property type="match status" value="2"/>
</dbReference>
<dbReference type="InterPro" id="IPR027417">
    <property type="entry name" value="P-loop_NTPase"/>
</dbReference>
<feature type="domain" description="ABC transporter" evidence="10">
    <location>
        <begin position="1098"/>
        <end position="1337"/>
    </location>
</feature>
<keyword evidence="4" id="KW-0547">Nucleotide-binding</keyword>
<keyword evidence="13" id="KW-1185">Reference proteome</keyword>
<dbReference type="FunFam" id="1.20.1560.10:FF:000102">
    <property type="entry name" value="ABC multidrug transporter Mdr1"/>
    <property type="match status" value="1"/>
</dbReference>
<feature type="transmembrane region" description="Helical" evidence="9">
    <location>
        <begin position="281"/>
        <end position="302"/>
    </location>
</feature>
<dbReference type="GO" id="GO:0016887">
    <property type="term" value="F:ATP hydrolysis activity"/>
    <property type="evidence" value="ECO:0007669"/>
    <property type="project" value="InterPro"/>
</dbReference>
<evidence type="ECO:0000313" key="13">
    <source>
        <dbReference type="Proteomes" id="UP000006757"/>
    </source>
</evidence>
<feature type="compositionally biased region" description="Basic and acidic residues" evidence="8">
    <location>
        <begin position="1"/>
        <end position="13"/>
    </location>
</feature>
<reference evidence="12 13" key="1">
    <citation type="journal article" date="2012" name="Eukaryot. Cell">
        <title>Genome sequence of the Trichosporon asahii environmental strain CBS 8904.</title>
        <authorList>
            <person name="Yang R.Y."/>
            <person name="Li H.T."/>
            <person name="Zhu H."/>
            <person name="Zhou G.P."/>
            <person name="Wang M."/>
            <person name="Wang L."/>
        </authorList>
    </citation>
    <scope>NUCLEOTIDE SEQUENCE [LARGE SCALE GENOMIC DNA]</scope>
    <source>
        <strain evidence="12 13">CBS 8904</strain>
    </source>
</reference>
<dbReference type="PROSITE" id="PS50929">
    <property type="entry name" value="ABC_TM1F"/>
    <property type="match status" value="2"/>
</dbReference>
<dbReference type="GO" id="GO:0015421">
    <property type="term" value="F:ABC-type oligopeptide transporter activity"/>
    <property type="evidence" value="ECO:0007669"/>
    <property type="project" value="TreeGrafter"/>
</dbReference>
<feature type="compositionally biased region" description="Basic residues" evidence="8">
    <location>
        <begin position="63"/>
        <end position="73"/>
    </location>
</feature>
<dbReference type="FunFam" id="3.40.50.300:FF:000251">
    <property type="entry name" value="ABC transporter B family member 19"/>
    <property type="match status" value="1"/>
</dbReference>
<feature type="domain" description="ABC transmembrane type-1" evidence="11">
    <location>
        <begin position="116"/>
        <end position="423"/>
    </location>
</feature>
<dbReference type="InterPro" id="IPR017871">
    <property type="entry name" value="ABC_transporter-like_CS"/>
</dbReference>
<dbReference type="GO" id="GO:0005743">
    <property type="term" value="C:mitochondrial inner membrane"/>
    <property type="evidence" value="ECO:0007669"/>
    <property type="project" value="TreeGrafter"/>
</dbReference>
<dbReference type="CDD" id="cd18578">
    <property type="entry name" value="ABC_6TM_Pgp_ABCB1_D2_like"/>
    <property type="match status" value="1"/>
</dbReference>
<comment type="similarity">
    <text evidence="2">Belongs to the ABC transporter superfamily. ABCB family. Multidrug resistance exporter (TC 3.A.1.201) subfamily.</text>
</comment>
<dbReference type="OrthoDB" id="6500128at2759"/>
<evidence type="ECO:0000256" key="5">
    <source>
        <dbReference type="ARBA" id="ARBA00022840"/>
    </source>
</evidence>
<evidence type="ECO:0000313" key="12">
    <source>
        <dbReference type="EMBL" id="EKC98937.1"/>
    </source>
</evidence>
<feature type="transmembrane region" description="Helical" evidence="9">
    <location>
        <begin position="1008"/>
        <end position="1026"/>
    </location>
</feature>
<dbReference type="Proteomes" id="UP000006757">
    <property type="component" value="Unassembled WGS sequence"/>
</dbReference>
<dbReference type="InterPro" id="IPR003593">
    <property type="entry name" value="AAA+_ATPase"/>
</dbReference>
<dbReference type="HOGENOM" id="CLU_000604_17_2_1"/>
<evidence type="ECO:0000256" key="8">
    <source>
        <dbReference type="SAM" id="MobiDB-lite"/>
    </source>
</evidence>
<feature type="region of interest" description="Disordered" evidence="8">
    <location>
        <begin position="1"/>
        <end position="88"/>
    </location>
</feature>
<evidence type="ECO:0000256" key="3">
    <source>
        <dbReference type="ARBA" id="ARBA00022692"/>
    </source>
</evidence>
<dbReference type="CDD" id="cd18577">
    <property type="entry name" value="ABC_6TM_Pgp_ABCB1_D1_like"/>
    <property type="match status" value="1"/>
</dbReference>
<feature type="compositionally biased region" description="Polar residues" evidence="8">
    <location>
        <begin position="31"/>
        <end position="40"/>
    </location>
</feature>
<feature type="transmembrane region" description="Helical" evidence="9">
    <location>
        <begin position="359"/>
        <end position="382"/>
    </location>
</feature>
<evidence type="ECO:0000259" key="11">
    <source>
        <dbReference type="PROSITE" id="PS50929"/>
    </source>
</evidence>
<accession>K1VQD6</accession>
<feature type="transmembrane region" description="Helical" evidence="9">
    <location>
        <begin position="181"/>
        <end position="204"/>
    </location>
</feature>
<evidence type="ECO:0000256" key="4">
    <source>
        <dbReference type="ARBA" id="ARBA00022741"/>
    </source>
</evidence>
<dbReference type="PANTHER" id="PTHR43394:SF27">
    <property type="entry name" value="ATP-DEPENDENT TRANSLOCASE ABCB1-LIKE"/>
    <property type="match status" value="1"/>
</dbReference>
<dbReference type="PROSITE" id="PS00211">
    <property type="entry name" value="ABC_TRANSPORTER_1"/>
    <property type="match status" value="2"/>
</dbReference>
<keyword evidence="6 9" id="KW-1133">Transmembrane helix</keyword>
<dbReference type="InterPro" id="IPR039421">
    <property type="entry name" value="Type_1_exporter"/>
</dbReference>
<evidence type="ECO:0000256" key="6">
    <source>
        <dbReference type="ARBA" id="ARBA00022989"/>
    </source>
</evidence>
<sequence>MAAHDHDTDEKLYPPDTGDNNLERKDDKENTSGGASTVTIGNGPGGPDTFSEKQPPSQAAASKAKRTPFWKKNKKDDGSDDRDADGEKKKIEAAVKPVPLWRMFRFATPFELFLNAVGIVLAIAVGAAQPLMTLIFGKLTVSFTDFGSIADEIGRTGTTPELLARLDDAKRKLKHDAGMNAVWLVVIGLGIFVCNYTYMLIWNYTAEKQGKRVRAEYLAAVLRQEVAYFDDVGSGEIAARIQSDCHLVQVGIGEKVPIGVQYISTFVAGFVIAYARSPRLAGVLTAIFPPILISGGIMDWALAHYTTKSLGVVSKSSTLAEEVFSSIRTVHAFCTQTRLGSKFDALIAQSRKNGIKNSFFDGGALAFMFFSVFVSYALAFFYGGILLVQGKADVGIIINVLFSIIIGSFSLSMITPVLQAMARGKAAAAKVFEAVDRPSLIDSEADSGDKPETVIGEFQLSNVGFHYPSRPSVQVLKNFSATFPPGKTVALVGSSGSGKSTIVQLLERFYDPASGTVSLDGRDLRSLNVRWLRQQIGYVSQEPTLFATSVRENVEFGLIGSPYENASDEERLTLVKEACKQANADGFINTLPLGYDTNVGERGMLLSGGQKQRVAIARAIVSNPRILLLDEATSALDGVSERVVQRALDSAAQGRTTVVIAHRLATIKDADQILVMAHGEIVEAGTHSELLDREGVYATLVQNQKLAESEAAQNAPDEEEDDDVVVIKEAEDRPELERQKSRLSISDEEGTPSRQAFFRLARRVLALGKNERWWYITGFFGAVCCGMVFPAIEIIFGKAVEKFQLPDPHQVQHELNRLALWYFVTALIAGVCTFFQYAPFSSLGWNISSRIRELTFAALMRHDIAWFDSQNVGSLTGALADDPQKIQGLFGMTLGQITQSVTTVIGGAIIGLAYAPLLALIGIACLPLIIGSGYIRLRVVEQKDQRTKKWHAASAQQATEAASNVRVVASLTRQAAILRDYERALEGPYQLSIRTAWGAQALYSGSQAMSYFVIALVFYVGALWLADGRYGTAAFFTTLAATVFCAIQAGDMFQYVPDASKAAGSAANVFAILDDRPHIDALDSGGAQPPEPPRPGHVSLHNVKFRYPTRRDVPVLEDLSIDAKPGQYVALVGPSGCGKSTAIQLLERFYDPLSGSVQLDGVDIRSLNVAAYRSQIALVSQEPTLYAGSIRFNILLGSPMPQDVTEEQLRRACSDAHILEFIEGLPDGFDTDVGGKGAQLSGGQKQRIAIARALIRNPRILLLDEATAALDSASERAVQAALDNAREGRTVIAIAHRLSTIQNADCIYYLDKGRVAEQGTHDELIARKGKYAELVQIQSLTQSAL</sequence>
<dbReference type="PROSITE" id="PS50893">
    <property type="entry name" value="ABC_TRANSPORTER_2"/>
    <property type="match status" value="2"/>
</dbReference>
<dbReference type="Gene3D" id="3.40.50.300">
    <property type="entry name" value="P-loop containing nucleotide triphosphate hydrolases"/>
    <property type="match status" value="2"/>
</dbReference>
<dbReference type="FunCoup" id="K1VQD6">
    <property type="interactions" value="12"/>
</dbReference>
<dbReference type="GO" id="GO:0090374">
    <property type="term" value="P:oligopeptide export from mitochondrion"/>
    <property type="evidence" value="ECO:0007669"/>
    <property type="project" value="TreeGrafter"/>
</dbReference>
<dbReference type="SMART" id="SM00382">
    <property type="entry name" value="AAA"/>
    <property type="match status" value="2"/>
</dbReference>
<dbReference type="InterPro" id="IPR011527">
    <property type="entry name" value="ABC1_TM_dom"/>
</dbReference>
<comment type="subcellular location">
    <subcellularLocation>
        <location evidence="1">Membrane</location>
        <topology evidence="1">Multi-pass membrane protein</topology>
    </subcellularLocation>
</comment>
<evidence type="ECO:0000256" key="9">
    <source>
        <dbReference type="SAM" id="Phobius"/>
    </source>
</evidence>
<dbReference type="InterPro" id="IPR003439">
    <property type="entry name" value="ABC_transporter-like_ATP-bd"/>
</dbReference>
<protein>
    <submittedName>
        <fullName evidence="12">Multidrug resistance protein 1</fullName>
    </submittedName>
</protein>
<name>K1VQD6_TRIAC</name>